<dbReference type="SUPFAM" id="SSF56801">
    <property type="entry name" value="Acetyl-CoA synthetase-like"/>
    <property type="match status" value="1"/>
</dbReference>
<dbReference type="GO" id="GO:0042759">
    <property type="term" value="P:long-chain fatty acid biosynthetic process"/>
    <property type="evidence" value="ECO:0000318"/>
    <property type="project" value="GO_Central"/>
</dbReference>
<keyword evidence="1" id="KW-0436">Ligase</keyword>
<dbReference type="PANTHER" id="PTHR43272:SF32">
    <property type="entry name" value="AMP-DEPENDENT SYNTHETASE_LIGASE DOMAIN-CONTAINING PROTEIN"/>
    <property type="match status" value="1"/>
</dbReference>
<reference evidence="6" key="1">
    <citation type="journal article" date="2011" name="Genome Biol.">
        <title>Comparative genomics of the social amoebae Dictyostelium discoideum and Dictyostelium purpureum.</title>
        <authorList>
            <consortium name="US DOE Joint Genome Institute (JGI-PGF)"/>
            <person name="Sucgang R."/>
            <person name="Kuo A."/>
            <person name="Tian X."/>
            <person name="Salerno W."/>
            <person name="Parikh A."/>
            <person name="Feasley C.L."/>
            <person name="Dalin E."/>
            <person name="Tu H."/>
            <person name="Huang E."/>
            <person name="Barry K."/>
            <person name="Lindquist E."/>
            <person name="Shapiro H."/>
            <person name="Bruce D."/>
            <person name="Schmutz J."/>
            <person name="Salamov A."/>
            <person name="Fey P."/>
            <person name="Gaudet P."/>
            <person name="Anjard C."/>
            <person name="Babu M.M."/>
            <person name="Basu S."/>
            <person name="Bushmanova Y."/>
            <person name="van der Wel H."/>
            <person name="Katoh-Kurasawa M."/>
            <person name="Dinh C."/>
            <person name="Coutinho P.M."/>
            <person name="Saito T."/>
            <person name="Elias M."/>
            <person name="Schaap P."/>
            <person name="Kay R.R."/>
            <person name="Henrissat B."/>
            <person name="Eichinger L."/>
            <person name="Rivero F."/>
            <person name="Putnam N.H."/>
            <person name="West C.M."/>
            <person name="Loomis W.F."/>
            <person name="Chisholm R.L."/>
            <person name="Shaulsky G."/>
            <person name="Strassmann J.E."/>
            <person name="Queller D.C."/>
            <person name="Kuspa A."/>
            <person name="Grigoriev I.V."/>
        </authorList>
    </citation>
    <scope>NUCLEOTIDE SEQUENCE [LARGE SCALE GENOMIC DNA]</scope>
    <source>
        <strain evidence="6">QSDP1</strain>
    </source>
</reference>
<evidence type="ECO:0000256" key="2">
    <source>
        <dbReference type="ARBA" id="ARBA00022832"/>
    </source>
</evidence>
<dbReference type="InParanoid" id="F0ZC79"/>
<dbReference type="GO" id="GO:0004467">
    <property type="term" value="F:long-chain fatty acid-CoA ligase activity"/>
    <property type="evidence" value="ECO:0000318"/>
    <property type="project" value="GO_Central"/>
</dbReference>
<evidence type="ECO:0000313" key="5">
    <source>
        <dbReference type="EMBL" id="EGC38475.1"/>
    </source>
</evidence>
<dbReference type="STRING" id="5786.F0ZC79"/>
<organism evidence="5 6">
    <name type="scientific">Dictyostelium purpureum</name>
    <name type="common">Slime mold</name>
    <dbReference type="NCBI Taxonomy" id="5786"/>
    <lineage>
        <taxon>Eukaryota</taxon>
        <taxon>Amoebozoa</taxon>
        <taxon>Evosea</taxon>
        <taxon>Eumycetozoa</taxon>
        <taxon>Dictyostelia</taxon>
        <taxon>Dictyosteliales</taxon>
        <taxon>Dictyosteliaceae</taxon>
        <taxon>Dictyostelium</taxon>
    </lineage>
</organism>
<dbReference type="AlphaFoldDB" id="F0ZC79"/>
<dbReference type="Proteomes" id="UP000001064">
    <property type="component" value="Unassembled WGS sequence"/>
</dbReference>
<dbReference type="GO" id="GO:0005737">
    <property type="term" value="C:cytoplasm"/>
    <property type="evidence" value="ECO:0000318"/>
    <property type="project" value="GO_Central"/>
</dbReference>
<evidence type="ECO:0000256" key="3">
    <source>
        <dbReference type="ARBA" id="ARBA00023098"/>
    </source>
</evidence>
<dbReference type="RefSeq" id="XP_003285033.1">
    <property type="nucleotide sequence ID" value="XM_003284985.1"/>
</dbReference>
<dbReference type="PANTHER" id="PTHR43272">
    <property type="entry name" value="LONG-CHAIN-FATTY-ACID--COA LIGASE"/>
    <property type="match status" value="1"/>
</dbReference>
<dbReference type="OMA" id="IGDHRKY"/>
<evidence type="ECO:0000313" key="6">
    <source>
        <dbReference type="Proteomes" id="UP000001064"/>
    </source>
</evidence>
<dbReference type="InterPro" id="IPR020845">
    <property type="entry name" value="AMP-binding_CS"/>
</dbReference>
<dbReference type="GeneID" id="10502097"/>
<dbReference type="Pfam" id="PF00501">
    <property type="entry name" value="AMP-binding"/>
    <property type="match status" value="1"/>
</dbReference>
<gene>
    <name evidence="5" type="ORF">DICPUDRAFT_148871</name>
</gene>
<proteinExistence type="predicted"/>
<accession>F0ZC79</accession>
<dbReference type="VEuPathDB" id="AmoebaDB:DICPUDRAFT_148871"/>
<protein>
    <recommendedName>
        <fullName evidence="4">AMP-dependent synthetase/ligase domain-containing protein</fullName>
    </recommendedName>
</protein>
<keyword evidence="2" id="KW-0276">Fatty acid metabolism</keyword>
<dbReference type="InterPro" id="IPR042099">
    <property type="entry name" value="ANL_N_sf"/>
</dbReference>
<dbReference type="EMBL" id="GL870976">
    <property type="protein sequence ID" value="EGC38475.1"/>
    <property type="molecule type" value="Genomic_DNA"/>
</dbReference>
<keyword evidence="6" id="KW-1185">Reference proteome</keyword>
<dbReference type="OrthoDB" id="3633556at2759"/>
<dbReference type="Pfam" id="PF23562">
    <property type="entry name" value="AMP-binding_C_3"/>
    <property type="match status" value="1"/>
</dbReference>
<keyword evidence="3" id="KW-0443">Lipid metabolism</keyword>
<dbReference type="InterPro" id="IPR000873">
    <property type="entry name" value="AMP-dep_synth/lig_dom"/>
</dbReference>
<evidence type="ECO:0000256" key="1">
    <source>
        <dbReference type="ARBA" id="ARBA00022598"/>
    </source>
</evidence>
<dbReference type="Gene3D" id="3.40.50.12780">
    <property type="entry name" value="N-terminal domain of ligase-like"/>
    <property type="match status" value="2"/>
</dbReference>
<dbReference type="KEGG" id="dpp:DICPUDRAFT_148871"/>
<sequence>MDFKTIREKNKGKIEYVNGEKIFTSNTHMHLDIPNYGNSCEYINRNAQIRPDDIFLSIKRDGEYKTWSFSEFKTDVYKCAKSLLTLGLTSGCGVNINSYNNPEWVISYYGAAIARFVPSGIYTTSSSSQCEYFLRSSKGEIVFVEDEERLKRYLEIKDQIPYCKTIVLMESIYDSDEIYSSSPFKVYKWNDFLELGTDISDETIDNICSTIKPDDTLTLIFTSGTTSLPKACMISHKNIVSLSIRCINVVLVPGEILNQGNVVSYLPLSHIAEQMFSLISCNIYGIKVTFGDRNALKGSLINTLLDVRPDYFLGVPRVFEKMQAKIQSEITQITGAKRYLIDWAMRVGLDNAKRMEKGEKTTLSFQIANALVYKKILKSIGLENVKRSISGAAPISNNTLEFFASLNNRVYNCYGLSETTGPCVMGIPIPKLSSCGRVIDGQSKIAQDGEILLRGDFIFKGYLNNQEATNEVIDSEGWFHTGDIGEMDDEGFLIITDRKKEIIITAGGENISPSLIEGSLRLIPGVEQGVVIGDKQKFLVCLITVNLDFLRFLKGKKSYPYKVPESLEEASKDEDLNKYIEENIKVINKGLAQVQTIKRFKILPNEFMDEGEKSELTSTKKLKRKIIYEKYHSYIKELYGDLYFE</sequence>
<dbReference type="PROSITE" id="PS00455">
    <property type="entry name" value="AMP_BINDING"/>
    <property type="match status" value="1"/>
</dbReference>
<feature type="domain" description="AMP-dependent synthetase/ligase" evidence="4">
    <location>
        <begin position="45"/>
        <end position="463"/>
    </location>
</feature>
<evidence type="ECO:0000259" key="4">
    <source>
        <dbReference type="Pfam" id="PF00501"/>
    </source>
</evidence>
<dbReference type="eggNOG" id="KOG1256">
    <property type="taxonomic scope" value="Eukaryota"/>
</dbReference>
<name>F0ZC79_DICPU</name>